<sequence>MSHKLANYVLNNPPDAKGGIVQGGGNASKGKSKEDRRKEKAARQKGGGAAEEEEEEEADDTNVPANELKERAVGSFAEQGEEEEDEDQEWSVDTSADAVAARLRVQEAAYSKVEAAEQGISDKKAMKEEGLDEFEIEKRKIGDEVRAALEKSEAEEDAKARVAVGVKALMEVAEKRELQPLDLFGFLFDGVLDAAAVTTLKAHMRLLQKLYKATPDKKKTQSFLLKQIEALVGRVPELEKKVPTLLKLLYDADILDDEDVLFKWLIIN</sequence>
<dbReference type="Gene3D" id="1.25.40.180">
    <property type="match status" value="1"/>
</dbReference>
<reference evidence="3" key="1">
    <citation type="submission" date="2021-01" db="EMBL/GenBank/DDBJ databases">
        <authorList>
            <person name="Corre E."/>
            <person name="Pelletier E."/>
            <person name="Niang G."/>
            <person name="Scheremetjew M."/>
            <person name="Finn R."/>
            <person name="Kale V."/>
            <person name="Holt S."/>
            <person name="Cochrane G."/>
            <person name="Meng A."/>
            <person name="Brown T."/>
            <person name="Cohen L."/>
        </authorList>
    </citation>
    <scope>NUCLEOTIDE SEQUENCE</scope>
    <source>
        <strain evidence="3">379</strain>
    </source>
</reference>
<dbReference type="PROSITE" id="PS51363">
    <property type="entry name" value="W2"/>
    <property type="match status" value="1"/>
</dbReference>
<gene>
    <name evidence="3" type="ORF">EHUX00137_LOCUS37962</name>
    <name evidence="4" type="ORF">EHUX00137_LOCUS37964</name>
</gene>
<evidence type="ECO:0000259" key="2">
    <source>
        <dbReference type="PROSITE" id="PS51363"/>
    </source>
</evidence>
<dbReference type="EMBL" id="HBIR01048586">
    <property type="protein sequence ID" value="CAE0583434.1"/>
    <property type="molecule type" value="Transcribed_RNA"/>
</dbReference>
<evidence type="ECO:0000313" key="4">
    <source>
        <dbReference type="EMBL" id="CAE0583438.1"/>
    </source>
</evidence>
<dbReference type="AlphaFoldDB" id="A0A6V2VWB1"/>
<organism evidence="3">
    <name type="scientific">Emiliania huxleyi</name>
    <name type="common">Coccolithophore</name>
    <name type="synonym">Pontosphaera huxleyi</name>
    <dbReference type="NCBI Taxonomy" id="2903"/>
    <lineage>
        <taxon>Eukaryota</taxon>
        <taxon>Haptista</taxon>
        <taxon>Haptophyta</taxon>
        <taxon>Prymnesiophyceae</taxon>
        <taxon>Isochrysidales</taxon>
        <taxon>Noelaerhabdaceae</taxon>
        <taxon>Emiliania</taxon>
    </lineage>
</organism>
<dbReference type="EMBL" id="HBIR01048588">
    <property type="protein sequence ID" value="CAE0583438.1"/>
    <property type="molecule type" value="Transcribed_RNA"/>
</dbReference>
<dbReference type="InterPro" id="IPR016024">
    <property type="entry name" value="ARM-type_fold"/>
</dbReference>
<accession>A0A6V2VWB1</accession>
<feature type="region of interest" description="Disordered" evidence="1">
    <location>
        <begin position="1"/>
        <end position="93"/>
    </location>
</feature>
<evidence type="ECO:0000313" key="3">
    <source>
        <dbReference type="EMBL" id="CAE0583434.1"/>
    </source>
</evidence>
<protein>
    <recommendedName>
        <fullName evidence="2">W2 domain-containing protein</fullName>
    </recommendedName>
</protein>
<feature type="compositionally biased region" description="Acidic residues" evidence="1">
    <location>
        <begin position="79"/>
        <end position="90"/>
    </location>
</feature>
<dbReference type="InterPro" id="IPR003307">
    <property type="entry name" value="W2_domain"/>
</dbReference>
<name>A0A6V2VWB1_EMIHU</name>
<feature type="domain" description="W2" evidence="2">
    <location>
        <begin position="116"/>
        <end position="268"/>
    </location>
</feature>
<evidence type="ECO:0000256" key="1">
    <source>
        <dbReference type="SAM" id="MobiDB-lite"/>
    </source>
</evidence>
<feature type="compositionally biased region" description="Acidic residues" evidence="1">
    <location>
        <begin position="50"/>
        <end position="60"/>
    </location>
</feature>
<proteinExistence type="predicted"/>
<feature type="compositionally biased region" description="Basic and acidic residues" evidence="1">
    <location>
        <begin position="31"/>
        <end position="42"/>
    </location>
</feature>
<dbReference type="SUPFAM" id="SSF48371">
    <property type="entry name" value="ARM repeat"/>
    <property type="match status" value="1"/>
</dbReference>